<keyword evidence="3 6" id="KW-1133">Transmembrane helix</keyword>
<dbReference type="AlphaFoldDB" id="A0A8J5U0U1"/>
<feature type="transmembrane region" description="Helical" evidence="6">
    <location>
        <begin position="12"/>
        <end position="32"/>
    </location>
</feature>
<feature type="transmembrane region" description="Helical" evidence="6">
    <location>
        <begin position="415"/>
        <end position="432"/>
    </location>
</feature>
<feature type="domain" description="Major facilitator superfamily (MFS) profile" evidence="7">
    <location>
        <begin position="21"/>
        <end position="491"/>
    </location>
</feature>
<feature type="transmembrane region" description="Helical" evidence="6">
    <location>
        <begin position="328"/>
        <end position="348"/>
    </location>
</feature>
<dbReference type="PROSITE" id="PS50850">
    <property type="entry name" value="MFS"/>
    <property type="match status" value="1"/>
</dbReference>
<evidence type="ECO:0000256" key="1">
    <source>
        <dbReference type="ARBA" id="ARBA00004141"/>
    </source>
</evidence>
<reference evidence="8" key="1">
    <citation type="submission" date="2021-04" db="EMBL/GenBank/DDBJ databases">
        <title>First draft genome resource for Brassicaceae pathogens Fusarium oxysporum f. sp. raphani and Fusarium oxysporum f. sp. rapae.</title>
        <authorList>
            <person name="Asai S."/>
        </authorList>
    </citation>
    <scope>NUCLEOTIDE SEQUENCE</scope>
    <source>
        <strain evidence="8">Tf1208</strain>
    </source>
</reference>
<dbReference type="GO" id="GO:0005351">
    <property type="term" value="F:carbohydrate:proton symporter activity"/>
    <property type="evidence" value="ECO:0007669"/>
    <property type="project" value="TreeGrafter"/>
</dbReference>
<dbReference type="InterPro" id="IPR050360">
    <property type="entry name" value="MFS_Sugar_Transporters"/>
</dbReference>
<dbReference type="InterPro" id="IPR005828">
    <property type="entry name" value="MFS_sugar_transport-like"/>
</dbReference>
<evidence type="ECO:0000256" key="2">
    <source>
        <dbReference type="ARBA" id="ARBA00022692"/>
    </source>
</evidence>
<gene>
    <name evidence="8" type="primary">ecdD-10</name>
    <name evidence="8" type="ORF">Forpe1208_v000507</name>
</gene>
<dbReference type="Pfam" id="PF00083">
    <property type="entry name" value="Sugar_tr"/>
    <property type="match status" value="1"/>
</dbReference>
<dbReference type="Proteomes" id="UP000694050">
    <property type="component" value="Unassembled WGS sequence"/>
</dbReference>
<evidence type="ECO:0000256" key="6">
    <source>
        <dbReference type="SAM" id="Phobius"/>
    </source>
</evidence>
<feature type="region of interest" description="Disordered" evidence="5">
    <location>
        <begin position="468"/>
        <end position="491"/>
    </location>
</feature>
<keyword evidence="4 6" id="KW-0472">Membrane</keyword>
<evidence type="ECO:0000256" key="3">
    <source>
        <dbReference type="ARBA" id="ARBA00022989"/>
    </source>
</evidence>
<dbReference type="PANTHER" id="PTHR48022:SF77">
    <property type="entry name" value="MAJOR FACILITATOR SUPERFAMILY (MFS) PROFILE DOMAIN-CONTAINING PROTEIN"/>
    <property type="match status" value="1"/>
</dbReference>
<protein>
    <submittedName>
        <fullName evidence="8">Major facilitator-type transporter ecdD</fullName>
    </submittedName>
</protein>
<sequence>MAPPKRTRGLVACFNGRLIYACGMIALSQLNFGMDQSAFSNTQAMPFFKRQFGTFDEATGTYVLETVFLSLLNSIQFIGFVFGLVLGNFFSRRFGRRLAMLLMCFWALISGVILNTSKTPTQAITGRTITYVYIGMELALVPVLQSELVPAEARGFVVGTYQSGLLFDSLVMSIICRGTSDIKGHASWMIPYGLFFVIPSILAVAVWWIPESPRWLLTRDRQEDALKSLRLLRQGAYTDDEIEHEFREMQNALNNTFKKGTNFKRTLITIGVNIFLQLTGQNFASKYGTIFIQSLNSVNPFVMSCINSALNIVAVFLTQFLSDKTGRVPLMIAGAVLQTASLMTMGGLGTVKNPSQSIRSAIAATVTLFGIGFSLGWAPLSHVVAAEILRPVYAISHILIPYLIDQSHAGLGSKIGFIFGVTSFLATLFSWFCIPECGGKTLEEIGELFAQGVPIRKFRTIKVSLDAEASGGGDDLTKPGKGNVSQKTHTL</sequence>
<evidence type="ECO:0000256" key="5">
    <source>
        <dbReference type="SAM" id="MobiDB-lite"/>
    </source>
</evidence>
<keyword evidence="2 6" id="KW-0812">Transmembrane</keyword>
<evidence type="ECO:0000313" key="8">
    <source>
        <dbReference type="EMBL" id="KAG7421414.1"/>
    </source>
</evidence>
<evidence type="ECO:0000313" key="9">
    <source>
        <dbReference type="Proteomes" id="UP000694050"/>
    </source>
</evidence>
<feature type="transmembrane region" description="Helical" evidence="6">
    <location>
        <begin position="67"/>
        <end position="86"/>
    </location>
</feature>
<comment type="subcellular location">
    <subcellularLocation>
        <location evidence="1">Membrane</location>
        <topology evidence="1">Multi-pass membrane protein</topology>
    </subcellularLocation>
</comment>
<evidence type="ECO:0000256" key="4">
    <source>
        <dbReference type="ARBA" id="ARBA00023136"/>
    </source>
</evidence>
<feature type="transmembrane region" description="Helical" evidence="6">
    <location>
        <begin position="187"/>
        <end position="209"/>
    </location>
</feature>
<dbReference type="GO" id="GO:0016020">
    <property type="term" value="C:membrane"/>
    <property type="evidence" value="ECO:0007669"/>
    <property type="project" value="UniProtKB-SubCell"/>
</dbReference>
<name>A0A8J5U0U1_FUSOX</name>
<feature type="transmembrane region" description="Helical" evidence="6">
    <location>
        <begin position="301"/>
        <end position="322"/>
    </location>
</feature>
<comment type="caution">
    <text evidence="8">The sequence shown here is derived from an EMBL/GenBank/DDBJ whole genome shotgun (WGS) entry which is preliminary data.</text>
</comment>
<accession>A0A8J5U0U1</accession>
<dbReference type="InterPro" id="IPR020846">
    <property type="entry name" value="MFS_dom"/>
</dbReference>
<organism evidence="8 9">
    <name type="scientific">Fusarium oxysporum f. sp. rapae</name>
    <dbReference type="NCBI Taxonomy" id="485398"/>
    <lineage>
        <taxon>Eukaryota</taxon>
        <taxon>Fungi</taxon>
        <taxon>Dikarya</taxon>
        <taxon>Ascomycota</taxon>
        <taxon>Pezizomycotina</taxon>
        <taxon>Sordariomycetes</taxon>
        <taxon>Hypocreomycetidae</taxon>
        <taxon>Hypocreales</taxon>
        <taxon>Nectriaceae</taxon>
        <taxon>Fusarium</taxon>
        <taxon>Fusarium oxysporum species complex</taxon>
    </lineage>
</organism>
<feature type="transmembrane region" description="Helical" evidence="6">
    <location>
        <begin position="98"/>
        <end position="116"/>
    </location>
</feature>
<evidence type="ECO:0000259" key="7">
    <source>
        <dbReference type="PROSITE" id="PS50850"/>
    </source>
</evidence>
<proteinExistence type="predicted"/>
<feature type="transmembrane region" description="Helical" evidence="6">
    <location>
        <begin position="360"/>
        <end position="378"/>
    </location>
</feature>
<dbReference type="EMBL" id="JAELUQ010000001">
    <property type="protein sequence ID" value="KAG7421414.1"/>
    <property type="molecule type" value="Genomic_DNA"/>
</dbReference>
<dbReference type="PANTHER" id="PTHR48022">
    <property type="entry name" value="PLASTIDIC GLUCOSE TRANSPORTER 4"/>
    <property type="match status" value="1"/>
</dbReference>